<keyword evidence="11" id="KW-1133">Transmembrane helix</keyword>
<evidence type="ECO:0000256" key="5">
    <source>
        <dbReference type="ARBA" id="ARBA00022729"/>
    </source>
</evidence>
<dbReference type="FunFam" id="2.170.300.10:FF:000041">
    <property type="entry name" value="Tyrosine protein kinase receptor tie-1, putative"/>
    <property type="match status" value="1"/>
</dbReference>
<dbReference type="Gene3D" id="2.170.300.10">
    <property type="entry name" value="Tie2 ligand-binding domain superfamily"/>
    <property type="match status" value="2"/>
</dbReference>
<comment type="caution">
    <text evidence="14">The sequence shown here is derived from an EMBL/GenBank/DDBJ whole genome shotgun (WGS) entry which is preliminary data.</text>
</comment>
<dbReference type="Proteomes" id="UP000887013">
    <property type="component" value="Unassembled WGS sequence"/>
</dbReference>
<dbReference type="PANTHER" id="PTHR46896:SF3">
    <property type="entry name" value="FI06413P-RELATED"/>
    <property type="match status" value="1"/>
</dbReference>
<comment type="caution">
    <text evidence="10">Lacks conserved residue(s) required for the propagation of feature annotation.</text>
</comment>
<dbReference type="InterPro" id="IPR038765">
    <property type="entry name" value="Papain-like_cys_pep_sf"/>
</dbReference>
<evidence type="ECO:0000256" key="8">
    <source>
        <dbReference type="ARBA" id="ARBA00022801"/>
    </source>
</evidence>
<dbReference type="PRINTS" id="PR00011">
    <property type="entry name" value="EGFLAMININ"/>
</dbReference>
<dbReference type="GO" id="GO:0070139">
    <property type="term" value="F:SUMO-specific endopeptidase activity"/>
    <property type="evidence" value="ECO:0007669"/>
    <property type="project" value="TreeGrafter"/>
</dbReference>
<dbReference type="PROSITE" id="PS00022">
    <property type="entry name" value="EGF_1"/>
    <property type="match status" value="2"/>
</dbReference>
<reference evidence="14" key="1">
    <citation type="submission" date="2020-08" db="EMBL/GenBank/DDBJ databases">
        <title>Multicomponent nature underlies the extraordinary mechanical properties of spider dragline silk.</title>
        <authorList>
            <person name="Kono N."/>
            <person name="Nakamura H."/>
            <person name="Mori M."/>
            <person name="Yoshida Y."/>
            <person name="Ohtoshi R."/>
            <person name="Malay A.D."/>
            <person name="Moran D.A.P."/>
            <person name="Tomita M."/>
            <person name="Numata K."/>
            <person name="Arakawa K."/>
        </authorList>
    </citation>
    <scope>NUCLEOTIDE SEQUENCE</scope>
</reference>
<dbReference type="PANTHER" id="PTHR46896">
    <property type="entry name" value="SENTRIN-SPECIFIC PROTEASE"/>
    <property type="match status" value="1"/>
</dbReference>
<dbReference type="SMART" id="SM00181">
    <property type="entry name" value="EGF"/>
    <property type="match status" value="3"/>
</dbReference>
<keyword evidence="11" id="KW-0812">Transmembrane</keyword>
<evidence type="ECO:0000256" key="7">
    <source>
        <dbReference type="ARBA" id="ARBA00022786"/>
    </source>
</evidence>
<feature type="transmembrane region" description="Helical" evidence="11">
    <location>
        <begin position="7"/>
        <end position="26"/>
    </location>
</feature>
<dbReference type="Pfam" id="PF02902">
    <property type="entry name" value="Peptidase_C48"/>
    <property type="match status" value="1"/>
</dbReference>
<keyword evidence="3" id="KW-0597">Phosphoprotein</keyword>
<evidence type="ECO:0000256" key="3">
    <source>
        <dbReference type="ARBA" id="ARBA00022553"/>
    </source>
</evidence>
<keyword evidence="5" id="KW-0732">Signal</keyword>
<dbReference type="InterPro" id="IPR002049">
    <property type="entry name" value="LE_dom"/>
</dbReference>
<evidence type="ECO:0000256" key="9">
    <source>
        <dbReference type="ARBA" id="ARBA00023157"/>
    </source>
</evidence>
<keyword evidence="11" id="KW-0472">Membrane</keyword>
<keyword evidence="8" id="KW-0378">Hydrolase</keyword>
<dbReference type="PROSITE" id="PS50600">
    <property type="entry name" value="ULP_PROTEASE"/>
    <property type="match status" value="1"/>
</dbReference>
<evidence type="ECO:0000259" key="12">
    <source>
        <dbReference type="PROSITE" id="PS50026"/>
    </source>
</evidence>
<dbReference type="InterPro" id="IPR051947">
    <property type="entry name" value="Sentrin-specific_protease"/>
</dbReference>
<name>A0A8X6U2V4_NEPPI</name>
<evidence type="ECO:0000256" key="2">
    <source>
        <dbReference type="ARBA" id="ARBA00022536"/>
    </source>
</evidence>
<keyword evidence="15" id="KW-1185">Reference proteome</keyword>
<dbReference type="GO" id="GO:0005634">
    <property type="term" value="C:nucleus"/>
    <property type="evidence" value="ECO:0007669"/>
    <property type="project" value="TreeGrafter"/>
</dbReference>
<protein>
    <submittedName>
        <fullName evidence="14">Uncharacterized protein</fullName>
    </submittedName>
</protein>
<comment type="similarity">
    <text evidence="1">Belongs to the peptidase C48 family.</text>
</comment>
<dbReference type="GO" id="GO:0005737">
    <property type="term" value="C:cytoplasm"/>
    <property type="evidence" value="ECO:0007669"/>
    <property type="project" value="TreeGrafter"/>
</dbReference>
<feature type="domain" description="EGF-like" evidence="12">
    <location>
        <begin position="106"/>
        <end position="141"/>
    </location>
</feature>
<keyword evidence="4" id="KW-0645">Protease</keyword>
<evidence type="ECO:0000256" key="11">
    <source>
        <dbReference type="SAM" id="Phobius"/>
    </source>
</evidence>
<evidence type="ECO:0000256" key="6">
    <source>
        <dbReference type="ARBA" id="ARBA00022737"/>
    </source>
</evidence>
<evidence type="ECO:0000256" key="4">
    <source>
        <dbReference type="ARBA" id="ARBA00022670"/>
    </source>
</evidence>
<sequence length="694" mass="79302">MAHMDWIVLRNVTVIGIMLTVMNMLLDNAIVTRDGIRCDSQCDQGQCGPECGNICDCKTNSSCDIINGLCFCERGWTGKNCGQICSAGYFGFTGLSCSETCPSDHYELRCKSLRKCKNYGQCNPATEECQCPLEWKGDVCSMPCPNGTFSLLCKENCSCLNGGYCRRNDGVCRCSPGWMSHQCTQVCFEGYYGDHCMQQHQCKNENYICNSISGCICKYAYGGEKCEIRLMGQSVKKMDDDNSSTNAGVIKVLQQRDMEEMDEIQIIDVVVRGQQNVVNVPVQGQQNVVNVPVQGQQNVVNVPVQGQRNVVNVPVQGQRNVVNVPVQGQRNVVYVPVQLQRNVVYVPVQGQRNVYNVLVQGQRNVNNVLVQGQIPGNNRDLQPRENPVVLRYETRFPPGYINVTRSDVKRVEPENQASNDAASNLVRCNKWLNDIIIDYYIEYIYNNKLTARQRSKTYILNSYFYPSLCQGISREERNRDDDAFEVIRNWTMGVNLLEKEYIIMPVNANSHWFLVIACFPCNVPDFDFDDEPMPKECKKAKRKEVDIQMTTRLRNRVLHNHKTRSSVILSRKSSTSTERARAKVINKRPCICVFDSMYDRERGEDAGYLLRNYLLTMHYVQNGYNKDFLKMTVHVMNSPQQRNFDDCGLYLLKNVELFFKNASLFNKRIPDVGTWFGPLEAYETRREIYHSICS</sequence>
<gene>
    <name evidence="14" type="primary">Senp7</name>
    <name evidence="14" type="ORF">NPIL_594361</name>
</gene>
<dbReference type="OrthoDB" id="6492864at2759"/>
<dbReference type="Gene3D" id="3.40.395.10">
    <property type="entry name" value="Adenoviral Proteinase, Chain A"/>
    <property type="match status" value="1"/>
</dbReference>
<keyword evidence="2 10" id="KW-0245">EGF-like domain</keyword>
<feature type="disulfide bond" evidence="10">
    <location>
        <begin position="131"/>
        <end position="140"/>
    </location>
</feature>
<dbReference type="GO" id="GO:0016926">
    <property type="term" value="P:protein desumoylation"/>
    <property type="evidence" value="ECO:0007669"/>
    <property type="project" value="TreeGrafter"/>
</dbReference>
<keyword evidence="9 10" id="KW-1015">Disulfide bond</keyword>
<dbReference type="InterPro" id="IPR000742">
    <property type="entry name" value="EGF"/>
</dbReference>
<dbReference type="GO" id="GO:0006508">
    <property type="term" value="P:proteolysis"/>
    <property type="evidence" value="ECO:0007669"/>
    <property type="project" value="UniProtKB-KW"/>
</dbReference>
<evidence type="ECO:0000256" key="1">
    <source>
        <dbReference type="ARBA" id="ARBA00005234"/>
    </source>
</evidence>
<dbReference type="EMBL" id="BMAW01069546">
    <property type="protein sequence ID" value="GFT69454.1"/>
    <property type="molecule type" value="Genomic_DNA"/>
</dbReference>
<dbReference type="AlphaFoldDB" id="A0A8X6U2V4"/>
<dbReference type="CDD" id="cd00055">
    <property type="entry name" value="EGF_Lam"/>
    <property type="match status" value="1"/>
</dbReference>
<feature type="domain" description="Ubiquitin-like protease family profile" evidence="13">
    <location>
        <begin position="401"/>
        <end position="658"/>
    </location>
</feature>
<proteinExistence type="inferred from homology"/>
<organism evidence="14 15">
    <name type="scientific">Nephila pilipes</name>
    <name type="common">Giant wood spider</name>
    <name type="synonym">Nephila maculata</name>
    <dbReference type="NCBI Taxonomy" id="299642"/>
    <lineage>
        <taxon>Eukaryota</taxon>
        <taxon>Metazoa</taxon>
        <taxon>Ecdysozoa</taxon>
        <taxon>Arthropoda</taxon>
        <taxon>Chelicerata</taxon>
        <taxon>Arachnida</taxon>
        <taxon>Araneae</taxon>
        <taxon>Araneomorphae</taxon>
        <taxon>Entelegynae</taxon>
        <taxon>Araneoidea</taxon>
        <taxon>Nephilidae</taxon>
        <taxon>Nephila</taxon>
    </lineage>
</organism>
<feature type="disulfide bond" evidence="10">
    <location>
        <begin position="217"/>
        <end position="226"/>
    </location>
</feature>
<evidence type="ECO:0000256" key="10">
    <source>
        <dbReference type="PROSITE-ProRule" id="PRU00076"/>
    </source>
</evidence>
<keyword evidence="7" id="KW-0833">Ubl conjugation pathway</keyword>
<dbReference type="SUPFAM" id="SSF54001">
    <property type="entry name" value="Cysteine proteinases"/>
    <property type="match status" value="1"/>
</dbReference>
<evidence type="ECO:0000259" key="13">
    <source>
        <dbReference type="PROSITE" id="PS50600"/>
    </source>
</evidence>
<keyword evidence="6" id="KW-0677">Repeat</keyword>
<dbReference type="InterPro" id="IPR003653">
    <property type="entry name" value="Peptidase_C48_C"/>
</dbReference>
<feature type="domain" description="EGF-like" evidence="12">
    <location>
        <begin position="192"/>
        <end position="227"/>
    </location>
</feature>
<evidence type="ECO:0000313" key="15">
    <source>
        <dbReference type="Proteomes" id="UP000887013"/>
    </source>
</evidence>
<accession>A0A8X6U2V4</accession>
<evidence type="ECO:0000313" key="14">
    <source>
        <dbReference type="EMBL" id="GFT69454.1"/>
    </source>
</evidence>
<dbReference type="PROSITE" id="PS50026">
    <property type="entry name" value="EGF_3"/>
    <property type="match status" value="2"/>
</dbReference>